<gene>
    <name evidence="1" type="ORF">CWB98_01055</name>
</gene>
<name>A0A5S3X7S3_9GAMM</name>
<dbReference type="Proteomes" id="UP000306719">
    <property type="component" value="Unassembled WGS sequence"/>
</dbReference>
<dbReference type="AlphaFoldDB" id="A0A5S3X7S3"/>
<accession>A0A5S3X7S3</accession>
<organism evidence="1 2">
    <name type="scientific">Pseudoalteromonas rubra</name>
    <dbReference type="NCBI Taxonomy" id="43658"/>
    <lineage>
        <taxon>Bacteria</taxon>
        <taxon>Pseudomonadati</taxon>
        <taxon>Pseudomonadota</taxon>
        <taxon>Gammaproteobacteria</taxon>
        <taxon>Alteromonadales</taxon>
        <taxon>Pseudoalteromonadaceae</taxon>
        <taxon>Pseudoalteromonas</taxon>
    </lineage>
</organism>
<protein>
    <submittedName>
        <fullName evidence="1">Uncharacterized protein</fullName>
    </submittedName>
</protein>
<evidence type="ECO:0000313" key="1">
    <source>
        <dbReference type="EMBL" id="TMP39886.1"/>
    </source>
</evidence>
<reference evidence="1 2" key="1">
    <citation type="submission" date="2018-01" db="EMBL/GenBank/DDBJ databases">
        <authorList>
            <person name="Paulsen S."/>
            <person name="Gram L.K."/>
        </authorList>
    </citation>
    <scope>NUCLEOTIDE SEQUENCE [LARGE SCALE GENOMIC DNA]</scope>
    <source>
        <strain evidence="1 2">S2599</strain>
    </source>
</reference>
<evidence type="ECO:0000313" key="2">
    <source>
        <dbReference type="Proteomes" id="UP000306719"/>
    </source>
</evidence>
<proteinExistence type="predicted"/>
<reference evidence="2" key="2">
    <citation type="submission" date="2019-06" db="EMBL/GenBank/DDBJ databases">
        <title>Co-occurence of chitin degradation, pigmentation and bioactivity in marine Pseudoalteromonas.</title>
        <authorList>
            <person name="Sonnenschein E.C."/>
            <person name="Bech P.K."/>
        </authorList>
    </citation>
    <scope>NUCLEOTIDE SEQUENCE [LARGE SCALE GENOMIC DNA]</scope>
    <source>
        <strain evidence="2">S2599</strain>
    </source>
</reference>
<comment type="caution">
    <text evidence="1">The sequence shown here is derived from an EMBL/GenBank/DDBJ whole genome shotgun (WGS) entry which is preliminary data.</text>
</comment>
<sequence>MDDNCKFILENNGLGPAVIKEFKLVASGNEISGFKESAYDEALGALGLDVGHVFYHPSEHEYISAGKQIDLYELIIEQGEDLAKEVAIIRENLKFKIVYTSIYNDKDFEYFGNT</sequence>
<dbReference type="EMBL" id="PNCJ01000004">
    <property type="protein sequence ID" value="TMP39886.1"/>
    <property type="molecule type" value="Genomic_DNA"/>
</dbReference>